<proteinExistence type="predicted"/>
<keyword evidence="1" id="KW-0472">Membrane</keyword>
<evidence type="ECO:0000256" key="1">
    <source>
        <dbReference type="SAM" id="Phobius"/>
    </source>
</evidence>
<keyword evidence="1" id="KW-0812">Transmembrane</keyword>
<comment type="caution">
    <text evidence="2">The sequence shown here is derived from an EMBL/GenBank/DDBJ whole genome shotgun (WGS) entry which is preliminary data.</text>
</comment>
<keyword evidence="3" id="KW-1185">Reference proteome</keyword>
<gene>
    <name evidence="2" type="ORF">ZIOFF_015550</name>
</gene>
<organism evidence="2 3">
    <name type="scientific">Zingiber officinale</name>
    <name type="common">Ginger</name>
    <name type="synonym">Amomum zingiber</name>
    <dbReference type="NCBI Taxonomy" id="94328"/>
    <lineage>
        <taxon>Eukaryota</taxon>
        <taxon>Viridiplantae</taxon>
        <taxon>Streptophyta</taxon>
        <taxon>Embryophyta</taxon>
        <taxon>Tracheophyta</taxon>
        <taxon>Spermatophyta</taxon>
        <taxon>Magnoliopsida</taxon>
        <taxon>Liliopsida</taxon>
        <taxon>Zingiberales</taxon>
        <taxon>Zingiberaceae</taxon>
        <taxon>Zingiber</taxon>
    </lineage>
</organism>
<evidence type="ECO:0008006" key="4">
    <source>
        <dbReference type="Google" id="ProtNLM"/>
    </source>
</evidence>
<keyword evidence="1" id="KW-1133">Transmembrane helix</keyword>
<name>A0A8J5I0H3_ZINOF</name>
<reference evidence="2 3" key="1">
    <citation type="submission" date="2020-08" db="EMBL/GenBank/DDBJ databases">
        <title>Plant Genome Project.</title>
        <authorList>
            <person name="Zhang R.-G."/>
        </authorList>
    </citation>
    <scope>NUCLEOTIDE SEQUENCE [LARGE SCALE GENOMIC DNA]</scope>
    <source>
        <tissue evidence="2">Rhizome</tissue>
    </source>
</reference>
<feature type="transmembrane region" description="Helical" evidence="1">
    <location>
        <begin position="49"/>
        <end position="77"/>
    </location>
</feature>
<dbReference type="PANTHER" id="PTHR35165:SF1">
    <property type="entry name" value="OS04G0577375 PROTEIN"/>
    <property type="match status" value="1"/>
</dbReference>
<evidence type="ECO:0000313" key="2">
    <source>
        <dbReference type="EMBL" id="KAG6525588.1"/>
    </source>
</evidence>
<dbReference type="EMBL" id="JACMSC010000004">
    <property type="protein sequence ID" value="KAG6525588.1"/>
    <property type="molecule type" value="Genomic_DNA"/>
</dbReference>
<sequence>MAASSAGDRSGESWTAVAINCCLLASGAAGGALLAWWAQSFHRSNRQLWMVPAGLVLVGTPVFAWLSILASAIYSVLRTAAARPPSSPLPIDRDDPER</sequence>
<dbReference type="InterPro" id="IPR032238">
    <property type="entry name" value="ATP-synth_Z"/>
</dbReference>
<dbReference type="PANTHER" id="PTHR35165">
    <property type="entry name" value="OS08G0113900 PROTEIN"/>
    <property type="match status" value="1"/>
</dbReference>
<dbReference type="Pfam" id="PF16594">
    <property type="entry name" value="ATP-synt_Z"/>
    <property type="match status" value="1"/>
</dbReference>
<protein>
    <recommendedName>
        <fullName evidence="4">Transmembrane protein</fullName>
    </recommendedName>
</protein>
<accession>A0A8J5I0H3</accession>
<dbReference type="Proteomes" id="UP000734854">
    <property type="component" value="Unassembled WGS sequence"/>
</dbReference>
<dbReference type="OrthoDB" id="1423823at2759"/>
<dbReference type="AlphaFoldDB" id="A0A8J5I0H3"/>
<evidence type="ECO:0000313" key="3">
    <source>
        <dbReference type="Proteomes" id="UP000734854"/>
    </source>
</evidence>
<feature type="transmembrane region" description="Helical" evidence="1">
    <location>
        <begin position="14"/>
        <end position="37"/>
    </location>
</feature>